<evidence type="ECO:0000313" key="2">
    <source>
        <dbReference type="Proteomes" id="UP000593565"/>
    </source>
</evidence>
<dbReference type="AlphaFoldDB" id="A0A7J5ZQJ8"/>
<keyword evidence="2" id="KW-1185">Reference proteome</keyword>
<dbReference type="Proteomes" id="UP000593565">
    <property type="component" value="Unassembled WGS sequence"/>
</dbReference>
<protein>
    <submittedName>
        <fullName evidence="1">Uncharacterized protein</fullName>
    </submittedName>
</protein>
<name>A0A7J5ZQJ8_AMEME</name>
<gene>
    <name evidence="1" type="ORF">AMELA_G00251320</name>
</gene>
<reference evidence="1 2" key="1">
    <citation type="submission" date="2020-02" db="EMBL/GenBank/DDBJ databases">
        <title>A chromosome-scale genome assembly of the black bullhead catfish (Ameiurus melas).</title>
        <authorList>
            <person name="Wen M."/>
            <person name="Zham M."/>
            <person name="Cabau C."/>
            <person name="Klopp C."/>
            <person name="Donnadieu C."/>
            <person name="Roques C."/>
            <person name="Bouchez O."/>
            <person name="Lampietro C."/>
            <person name="Jouanno E."/>
            <person name="Herpin A."/>
            <person name="Louis A."/>
            <person name="Berthelot C."/>
            <person name="Parey E."/>
            <person name="Roest-Crollius H."/>
            <person name="Braasch I."/>
            <person name="Postlethwait J."/>
            <person name="Robinson-Rechavi M."/>
            <person name="Echchiki A."/>
            <person name="Begum T."/>
            <person name="Montfort J."/>
            <person name="Schartl M."/>
            <person name="Bobe J."/>
            <person name="Guiguen Y."/>
        </authorList>
    </citation>
    <scope>NUCLEOTIDE SEQUENCE [LARGE SCALE GENOMIC DNA]</scope>
    <source>
        <strain evidence="1">M_S1</strain>
        <tissue evidence="1">Blood</tissue>
    </source>
</reference>
<accession>A0A7J5ZQJ8</accession>
<sequence>MLRESGVVDARARSVSGVRARVLYIINRFIDCFSAEAAARVCEQEHGGIRVCVVIKDCVANLSSSLRVARLRN</sequence>
<organism evidence="1 2">
    <name type="scientific">Ameiurus melas</name>
    <name type="common">Black bullhead</name>
    <name type="synonym">Silurus melas</name>
    <dbReference type="NCBI Taxonomy" id="219545"/>
    <lineage>
        <taxon>Eukaryota</taxon>
        <taxon>Metazoa</taxon>
        <taxon>Chordata</taxon>
        <taxon>Craniata</taxon>
        <taxon>Vertebrata</taxon>
        <taxon>Euteleostomi</taxon>
        <taxon>Actinopterygii</taxon>
        <taxon>Neopterygii</taxon>
        <taxon>Teleostei</taxon>
        <taxon>Ostariophysi</taxon>
        <taxon>Siluriformes</taxon>
        <taxon>Ictaluridae</taxon>
        <taxon>Ameiurus</taxon>
    </lineage>
</organism>
<proteinExistence type="predicted"/>
<dbReference type="EMBL" id="JAAGNN010000024">
    <property type="protein sequence ID" value="KAF4072756.1"/>
    <property type="molecule type" value="Genomic_DNA"/>
</dbReference>
<evidence type="ECO:0000313" key="1">
    <source>
        <dbReference type="EMBL" id="KAF4072756.1"/>
    </source>
</evidence>
<comment type="caution">
    <text evidence="1">The sequence shown here is derived from an EMBL/GenBank/DDBJ whole genome shotgun (WGS) entry which is preliminary data.</text>
</comment>